<keyword evidence="3" id="KW-0413">Isomerase</keyword>
<dbReference type="Gene3D" id="1.20.200.10">
    <property type="entry name" value="Fumarase/aspartase (Central domain)"/>
    <property type="match status" value="1"/>
</dbReference>
<dbReference type="GO" id="GO:0005829">
    <property type="term" value="C:cytosol"/>
    <property type="evidence" value="ECO:0007669"/>
    <property type="project" value="TreeGrafter"/>
</dbReference>
<dbReference type="InterPro" id="IPR020557">
    <property type="entry name" value="Fumarate_lyase_CS"/>
</dbReference>
<dbReference type="PANTHER" id="PTHR43172:SF1">
    <property type="entry name" value="ADENYLOSUCCINATE LYASE"/>
    <property type="match status" value="1"/>
</dbReference>
<feature type="domain" description="Adenylosuccinate lyase C-terminal" evidence="2">
    <location>
        <begin position="362"/>
        <end position="441"/>
    </location>
</feature>
<dbReference type="InterPro" id="IPR022761">
    <property type="entry name" value="Fumarate_lyase_N"/>
</dbReference>
<dbReference type="STRING" id="1122938.SAMN05660772_00306"/>
<dbReference type="Pfam" id="PF10397">
    <property type="entry name" value="ADSL_C"/>
    <property type="match status" value="1"/>
</dbReference>
<dbReference type="GO" id="GO:0004018">
    <property type="term" value="F:N6-(1,2-dicarboxyethyl)AMP AMP-lyase (fumarate-forming) activity"/>
    <property type="evidence" value="ECO:0007669"/>
    <property type="project" value="TreeGrafter"/>
</dbReference>
<name>A0A1W1UD98_9PAST</name>
<keyword evidence="1" id="KW-0456">Lyase</keyword>
<evidence type="ECO:0000313" key="4">
    <source>
        <dbReference type="Proteomes" id="UP000192408"/>
    </source>
</evidence>
<dbReference type="PRINTS" id="PR00149">
    <property type="entry name" value="FUMRATELYASE"/>
</dbReference>
<dbReference type="InterPro" id="IPR024083">
    <property type="entry name" value="Fumarase/histidase_N"/>
</dbReference>
<dbReference type="SUPFAM" id="SSF48557">
    <property type="entry name" value="L-aspartase-like"/>
    <property type="match status" value="1"/>
</dbReference>
<dbReference type="GO" id="GO:0070626">
    <property type="term" value="F:(S)-2-(5-amino-1-(5-phospho-D-ribosyl)imidazole-4-carboxamido) succinate lyase (fumarate-forming) activity"/>
    <property type="evidence" value="ECO:0007669"/>
    <property type="project" value="TreeGrafter"/>
</dbReference>
<dbReference type="PRINTS" id="PR00145">
    <property type="entry name" value="ARGSUCLYASE"/>
</dbReference>
<dbReference type="SMART" id="SM00998">
    <property type="entry name" value="ADSL_C"/>
    <property type="match status" value="1"/>
</dbReference>
<organism evidence="3 4">
    <name type="scientific">Pasteurella testudinis DSM 23072</name>
    <dbReference type="NCBI Taxonomy" id="1122938"/>
    <lineage>
        <taxon>Bacteria</taxon>
        <taxon>Pseudomonadati</taxon>
        <taxon>Pseudomonadota</taxon>
        <taxon>Gammaproteobacteria</taxon>
        <taxon>Pasteurellales</taxon>
        <taxon>Pasteurellaceae</taxon>
        <taxon>Pasteurella</taxon>
    </lineage>
</organism>
<dbReference type="Gene3D" id="1.10.275.10">
    <property type="entry name" value="Fumarase/aspartase (N-terminal domain)"/>
    <property type="match status" value="1"/>
</dbReference>
<dbReference type="GO" id="GO:0044208">
    <property type="term" value="P:'de novo' AMP biosynthetic process"/>
    <property type="evidence" value="ECO:0007669"/>
    <property type="project" value="TreeGrafter"/>
</dbReference>
<dbReference type="PROSITE" id="PS00163">
    <property type="entry name" value="FUMARATE_LYASES"/>
    <property type="match status" value="1"/>
</dbReference>
<dbReference type="InterPro" id="IPR019468">
    <property type="entry name" value="AdenyloSucc_lyase_C"/>
</dbReference>
<dbReference type="CDD" id="cd01597">
    <property type="entry name" value="pCLME"/>
    <property type="match status" value="1"/>
</dbReference>
<evidence type="ECO:0000259" key="2">
    <source>
        <dbReference type="SMART" id="SM00998"/>
    </source>
</evidence>
<accession>A0A1W1UD98</accession>
<dbReference type="PANTHER" id="PTHR43172">
    <property type="entry name" value="ADENYLOSUCCINATE LYASE"/>
    <property type="match status" value="1"/>
</dbReference>
<dbReference type="AlphaFoldDB" id="A0A1W1UD98"/>
<protein>
    <submittedName>
        <fullName evidence="3">3-carboxy-cis,cis-muconate cycloisomerase</fullName>
    </submittedName>
</protein>
<gene>
    <name evidence="3" type="ORF">SAMN05660772_00306</name>
</gene>
<evidence type="ECO:0000256" key="1">
    <source>
        <dbReference type="ARBA" id="ARBA00023239"/>
    </source>
</evidence>
<reference evidence="4" key="1">
    <citation type="submission" date="2017-04" db="EMBL/GenBank/DDBJ databases">
        <authorList>
            <person name="Varghese N."/>
            <person name="Submissions S."/>
        </authorList>
    </citation>
    <scope>NUCLEOTIDE SEQUENCE [LARGE SCALE GENOMIC DNA]</scope>
    <source>
        <strain evidence="4">DSM 23072</strain>
    </source>
</reference>
<dbReference type="Gene3D" id="1.10.40.30">
    <property type="entry name" value="Fumarase/aspartase (C-terminal domain)"/>
    <property type="match status" value="1"/>
</dbReference>
<dbReference type="RefSeq" id="WP_084255604.1">
    <property type="nucleotide sequence ID" value="NZ_FWWV01000001.1"/>
</dbReference>
<dbReference type="Proteomes" id="UP000192408">
    <property type="component" value="Unassembled WGS sequence"/>
</dbReference>
<keyword evidence="4" id="KW-1185">Reference proteome</keyword>
<proteinExistence type="predicted"/>
<sequence>MKALYDSKSKTIDDRGMKALFTFEARVQSWLDVEAALALAQSEVGLIPPDVGQKIADKCHVDQIDLQEMDRLLQQIGHGFVPLIKVLIHACDAESGKYVHYGVTTQNIQQSGHLLLVKKFHRTLIGFLKDILLNLSRLAEQHKLTIMPGRTHGKHALPITYGYKVAVWIDELLAAIERLEEAEKRVFRVMMGGAVGAFHAAPEQGRAVQALVAQKLGMLPMPIPSRNSRIFRTEYISNLALLATTFHKMAEEVYQTSSEEFAEVSEAFTKGTIGSSTMPQKVNPKLAKGIIANAQKLYSVLTATLYVSPRPFEADSSAYFIFDASLQESIELMAEIVMRAEELTRTIVINPQKMYQNVMLTNGLINSEKIMMNLIEVLGKDKAHELVYEIAMQSLEAESNYATALQTNTTIQQLFSADEISAMLAPENYIGLCAVLAEETVQRAVEKANTMEG</sequence>
<evidence type="ECO:0000313" key="3">
    <source>
        <dbReference type="EMBL" id="SMB79068.1"/>
    </source>
</evidence>
<dbReference type="EMBL" id="FWWV01000001">
    <property type="protein sequence ID" value="SMB79068.1"/>
    <property type="molecule type" value="Genomic_DNA"/>
</dbReference>
<dbReference type="GO" id="GO:0016853">
    <property type="term" value="F:isomerase activity"/>
    <property type="evidence" value="ECO:0007669"/>
    <property type="project" value="UniProtKB-KW"/>
</dbReference>
<dbReference type="Pfam" id="PF00206">
    <property type="entry name" value="Lyase_1"/>
    <property type="match status" value="1"/>
</dbReference>
<dbReference type="InterPro" id="IPR000362">
    <property type="entry name" value="Fumarate_lyase_fam"/>
</dbReference>
<dbReference type="InterPro" id="IPR008948">
    <property type="entry name" value="L-Aspartase-like"/>
</dbReference>